<proteinExistence type="predicted"/>
<reference evidence="2 3" key="1">
    <citation type="submission" date="2017-04" db="EMBL/GenBank/DDBJ databases">
        <title>Draft genome sequence of Marssonina coronaria NL1: causal agent of apple blotch.</title>
        <authorList>
            <person name="Cheng Q."/>
        </authorList>
    </citation>
    <scope>NUCLEOTIDE SEQUENCE [LARGE SCALE GENOMIC DNA]</scope>
    <source>
        <strain evidence="2 3">NL1</strain>
    </source>
</reference>
<keyword evidence="1" id="KW-0732">Signal</keyword>
<dbReference type="InParanoid" id="A0A218YU24"/>
<dbReference type="AlphaFoldDB" id="A0A218YU24"/>
<accession>A0A218YU24</accession>
<name>A0A218YU24_9HELO</name>
<dbReference type="GO" id="GO:0031505">
    <property type="term" value="P:fungal-type cell wall organization"/>
    <property type="evidence" value="ECO:0007669"/>
    <property type="project" value="InterPro"/>
</dbReference>
<dbReference type="OrthoDB" id="5406216at2759"/>
<evidence type="ECO:0000256" key="1">
    <source>
        <dbReference type="SAM" id="SignalP"/>
    </source>
</evidence>
<evidence type="ECO:0000313" key="2">
    <source>
        <dbReference type="EMBL" id="OWO98359.1"/>
    </source>
</evidence>
<sequence length="139" mass="14280">MHFQTLLLILAPFIVASNSNLQHPHQKNSEPDLAPNQDLEVSLEERQAVAAGGGVAAPTVVASQYPISTTAGSLFTVNGVTSATWKLFVQTFATTALDTVWELGATPAPGVIGLGSIAGTVGAVKSKRTAETPPASQAS</sequence>
<dbReference type="STRING" id="503106.A0A218YU24"/>
<keyword evidence="3" id="KW-1185">Reference proteome</keyword>
<feature type="chain" id="PRO_5012736233" evidence="1">
    <location>
        <begin position="17"/>
        <end position="139"/>
    </location>
</feature>
<feature type="signal peptide" evidence="1">
    <location>
        <begin position="1"/>
        <end position="16"/>
    </location>
</feature>
<dbReference type="InterPro" id="IPR031452">
    <property type="entry name" value="Kre1"/>
</dbReference>
<evidence type="ECO:0000313" key="3">
    <source>
        <dbReference type="Proteomes" id="UP000242519"/>
    </source>
</evidence>
<comment type="caution">
    <text evidence="2">The sequence shown here is derived from an EMBL/GenBank/DDBJ whole genome shotgun (WGS) entry which is preliminary data.</text>
</comment>
<gene>
    <name evidence="2" type="ORF">B2J93_8195</name>
</gene>
<dbReference type="Proteomes" id="UP000242519">
    <property type="component" value="Unassembled WGS sequence"/>
</dbReference>
<dbReference type="EMBL" id="MZNU01000400">
    <property type="protein sequence ID" value="OWO98359.1"/>
    <property type="molecule type" value="Genomic_DNA"/>
</dbReference>
<protein>
    <submittedName>
        <fullName evidence="2">Uncharacterized protein</fullName>
    </submittedName>
</protein>
<dbReference type="Pfam" id="PF17056">
    <property type="entry name" value="KRE1"/>
    <property type="match status" value="1"/>
</dbReference>
<organism evidence="2 3">
    <name type="scientific">Diplocarpon coronariae</name>
    <dbReference type="NCBI Taxonomy" id="2795749"/>
    <lineage>
        <taxon>Eukaryota</taxon>
        <taxon>Fungi</taxon>
        <taxon>Dikarya</taxon>
        <taxon>Ascomycota</taxon>
        <taxon>Pezizomycotina</taxon>
        <taxon>Leotiomycetes</taxon>
        <taxon>Helotiales</taxon>
        <taxon>Drepanopezizaceae</taxon>
        <taxon>Diplocarpon</taxon>
    </lineage>
</organism>